<evidence type="ECO:0000313" key="2">
    <source>
        <dbReference type="Proteomes" id="UP000018888"/>
    </source>
</evidence>
<evidence type="ECO:0000313" key="1">
    <source>
        <dbReference type="EMBL" id="POG58000.1"/>
    </source>
</evidence>
<comment type="caution">
    <text evidence="1">The sequence shown here is derived from an EMBL/GenBank/DDBJ whole genome shotgun (WGS) entry which is preliminary data.</text>
</comment>
<gene>
    <name evidence="1" type="ORF">GLOIN_2v1488941</name>
</gene>
<reference evidence="1 2" key="1">
    <citation type="journal article" date="2013" name="Proc. Natl. Acad. Sci. U.S.A.">
        <title>Genome of an arbuscular mycorrhizal fungus provides insight into the oldest plant symbiosis.</title>
        <authorList>
            <person name="Tisserant E."/>
            <person name="Malbreil M."/>
            <person name="Kuo A."/>
            <person name="Kohler A."/>
            <person name="Symeonidi A."/>
            <person name="Balestrini R."/>
            <person name="Charron P."/>
            <person name="Duensing N."/>
            <person name="Frei Dit Frey N."/>
            <person name="Gianinazzi-Pearson V."/>
            <person name="Gilbert L.B."/>
            <person name="Handa Y."/>
            <person name="Herr J.R."/>
            <person name="Hijri M."/>
            <person name="Koul R."/>
            <person name="Kawaguchi M."/>
            <person name="Krajinski F."/>
            <person name="Lammers P.J."/>
            <person name="Masclaux F.G."/>
            <person name="Murat C."/>
            <person name="Morin E."/>
            <person name="Ndikumana S."/>
            <person name="Pagni M."/>
            <person name="Petitpierre D."/>
            <person name="Requena N."/>
            <person name="Rosikiewicz P."/>
            <person name="Riley R."/>
            <person name="Saito K."/>
            <person name="San Clemente H."/>
            <person name="Shapiro H."/>
            <person name="van Tuinen D."/>
            <person name="Becard G."/>
            <person name="Bonfante P."/>
            <person name="Paszkowski U."/>
            <person name="Shachar-Hill Y.Y."/>
            <person name="Tuskan G.A."/>
            <person name="Young P.W."/>
            <person name="Sanders I.R."/>
            <person name="Henrissat B."/>
            <person name="Rensing S.A."/>
            <person name="Grigoriev I.V."/>
            <person name="Corradi N."/>
            <person name="Roux C."/>
            <person name="Martin F."/>
        </authorList>
    </citation>
    <scope>NUCLEOTIDE SEQUENCE [LARGE SCALE GENOMIC DNA]</scope>
    <source>
        <strain evidence="1 2">DAOM 197198</strain>
    </source>
</reference>
<dbReference type="STRING" id="747089.A0A2H5RP02"/>
<name>A0A2H5RP02_RHIID</name>
<accession>A0A2H5RP02</accession>
<proteinExistence type="predicted"/>
<dbReference type="AlphaFoldDB" id="A0A2H5RP02"/>
<keyword evidence="2" id="KW-1185">Reference proteome</keyword>
<dbReference type="EMBL" id="AUPC02000585">
    <property type="protein sequence ID" value="POG58000.1"/>
    <property type="molecule type" value="Genomic_DNA"/>
</dbReference>
<sequence length="119" mass="14093">MRNGHVVRSAVPFPPQLWSVYDSIQLGISRTQNVVEAWHRRWEVLVGESHVGLFTIINEIQREQQQVELQIECIICGEQRKKQKKVWIERENRIMSIINERSNRSLMKFLRGIAHNLSF</sequence>
<dbReference type="Proteomes" id="UP000018888">
    <property type="component" value="Unassembled WGS sequence"/>
</dbReference>
<organism evidence="1 2">
    <name type="scientific">Rhizophagus irregularis (strain DAOM 181602 / DAOM 197198 / MUCL 43194)</name>
    <name type="common">Arbuscular mycorrhizal fungus</name>
    <name type="synonym">Glomus intraradices</name>
    <dbReference type="NCBI Taxonomy" id="747089"/>
    <lineage>
        <taxon>Eukaryota</taxon>
        <taxon>Fungi</taxon>
        <taxon>Fungi incertae sedis</taxon>
        <taxon>Mucoromycota</taxon>
        <taxon>Glomeromycotina</taxon>
        <taxon>Glomeromycetes</taxon>
        <taxon>Glomerales</taxon>
        <taxon>Glomeraceae</taxon>
        <taxon>Rhizophagus</taxon>
    </lineage>
</organism>
<reference evidence="1 2" key="2">
    <citation type="journal article" date="2018" name="New Phytol.">
        <title>High intraspecific genome diversity in the model arbuscular mycorrhizal symbiont Rhizophagus irregularis.</title>
        <authorList>
            <person name="Chen E.C.H."/>
            <person name="Morin E."/>
            <person name="Beaudet D."/>
            <person name="Noel J."/>
            <person name="Yildirir G."/>
            <person name="Ndikumana S."/>
            <person name="Charron P."/>
            <person name="St-Onge C."/>
            <person name="Giorgi J."/>
            <person name="Kruger M."/>
            <person name="Marton T."/>
            <person name="Ropars J."/>
            <person name="Grigoriev I.V."/>
            <person name="Hainaut M."/>
            <person name="Henrissat B."/>
            <person name="Roux C."/>
            <person name="Martin F."/>
            <person name="Corradi N."/>
        </authorList>
    </citation>
    <scope>NUCLEOTIDE SEQUENCE [LARGE SCALE GENOMIC DNA]</scope>
    <source>
        <strain evidence="1 2">DAOM 197198</strain>
    </source>
</reference>
<protein>
    <submittedName>
        <fullName evidence="1">Uncharacterized protein</fullName>
    </submittedName>
</protein>